<dbReference type="InterPro" id="IPR006944">
    <property type="entry name" value="Phage/GTA_portal"/>
</dbReference>
<feature type="compositionally biased region" description="Acidic residues" evidence="1">
    <location>
        <begin position="463"/>
        <end position="474"/>
    </location>
</feature>
<name>A0ABP5L457_9ACTN</name>
<proteinExistence type="predicted"/>
<evidence type="ECO:0008006" key="4">
    <source>
        <dbReference type="Google" id="ProtNLM"/>
    </source>
</evidence>
<protein>
    <recommendedName>
        <fullName evidence="4">Phage portal protein</fullName>
    </recommendedName>
</protein>
<dbReference type="EMBL" id="BAAANT010000012">
    <property type="protein sequence ID" value="GAA2141552.1"/>
    <property type="molecule type" value="Genomic_DNA"/>
</dbReference>
<evidence type="ECO:0000256" key="1">
    <source>
        <dbReference type="SAM" id="MobiDB-lite"/>
    </source>
</evidence>
<organism evidence="2 3">
    <name type="scientific">Kitasatospora kazusensis</name>
    <dbReference type="NCBI Taxonomy" id="407974"/>
    <lineage>
        <taxon>Bacteria</taxon>
        <taxon>Bacillati</taxon>
        <taxon>Actinomycetota</taxon>
        <taxon>Actinomycetes</taxon>
        <taxon>Kitasatosporales</taxon>
        <taxon>Streptomycetaceae</taxon>
        <taxon>Kitasatospora</taxon>
    </lineage>
</organism>
<dbReference type="InterPro" id="IPR006427">
    <property type="entry name" value="Portal_HK97"/>
</dbReference>
<dbReference type="Proteomes" id="UP001422759">
    <property type="component" value="Unassembled WGS sequence"/>
</dbReference>
<evidence type="ECO:0000313" key="2">
    <source>
        <dbReference type="EMBL" id="GAA2141552.1"/>
    </source>
</evidence>
<evidence type="ECO:0000313" key="3">
    <source>
        <dbReference type="Proteomes" id="UP001422759"/>
    </source>
</evidence>
<keyword evidence="3" id="KW-1185">Reference proteome</keyword>
<reference evidence="3" key="1">
    <citation type="journal article" date="2019" name="Int. J. Syst. Evol. Microbiol.">
        <title>The Global Catalogue of Microorganisms (GCM) 10K type strain sequencing project: providing services to taxonomists for standard genome sequencing and annotation.</title>
        <authorList>
            <consortium name="The Broad Institute Genomics Platform"/>
            <consortium name="The Broad Institute Genome Sequencing Center for Infectious Disease"/>
            <person name="Wu L."/>
            <person name="Ma J."/>
        </authorList>
    </citation>
    <scope>NUCLEOTIDE SEQUENCE [LARGE SCALE GENOMIC DNA]</scope>
    <source>
        <strain evidence="3">JCM 14560</strain>
    </source>
</reference>
<feature type="compositionally biased region" description="Low complexity" evidence="1">
    <location>
        <begin position="425"/>
        <end position="437"/>
    </location>
</feature>
<sequence>MRLVTTTGESVAVHRGWPLAGLNDSVQVTGSKMVALAFAPGGTPNYATFSRIYKSNPWVYAAVQAISWGLSRMPLHVYQLDSQGNRRRVRGDLPGVTGRPNTGQALDSLMRLPEPGVARAEWVRKVMVSRMVYGNALCQQERPGNTGMPNALWYIPWRRVQVITGEDVPILGYRVTGSKGERIFAVDETVHFGRNGDLDSPIGVSPIEPLHFTVALHDALWRHLNAYFQNAARPSGILTVDKGTSKESQERIQEQIRRLYASPDQAGKIMVTSGTWQALSADPQSANITELLRLSREEVAAAYQVPPPILGHLERAIHANVTELRSQFIRDVLGPHASALEGDLNAQLIAMNPAWTAAGYFVGFDMNEAIRPDLSARALVYEKMRHVWSPNYMRQLEGLEPLTGEAGLYADTLWMPSGEIPLGLPQPQMQGAAQPGQDDPADGKPGEEQAEDDNLPAPGIEGGESDADTGTEMP</sequence>
<accession>A0ABP5L457</accession>
<gene>
    <name evidence="2" type="ORF">GCM10009760_25840</name>
</gene>
<dbReference type="Pfam" id="PF04860">
    <property type="entry name" value="Phage_portal"/>
    <property type="match status" value="1"/>
</dbReference>
<feature type="region of interest" description="Disordered" evidence="1">
    <location>
        <begin position="419"/>
        <end position="474"/>
    </location>
</feature>
<comment type="caution">
    <text evidence="2">The sequence shown here is derived from an EMBL/GenBank/DDBJ whole genome shotgun (WGS) entry which is preliminary data.</text>
</comment>
<dbReference type="NCBIfam" id="TIGR01537">
    <property type="entry name" value="portal_HK97"/>
    <property type="match status" value="1"/>
</dbReference>